<name>A0A7G8BP04_9BACT</name>
<dbReference type="KEGG" id="adin:H7849_10485"/>
<proteinExistence type="predicted"/>
<dbReference type="Proteomes" id="UP000515312">
    <property type="component" value="Chromosome"/>
</dbReference>
<reference evidence="1 2" key="1">
    <citation type="submission" date="2020-08" db="EMBL/GenBank/DDBJ databases">
        <title>Edaphobacter telluris sp. nov. and Acidobacterium dinghuensis sp. nov., two acidobacteria isolated from forest soil.</title>
        <authorList>
            <person name="Fu J."/>
            <person name="Qiu L."/>
        </authorList>
    </citation>
    <scope>NUCLEOTIDE SEQUENCE [LARGE SCALE GENOMIC DNA]</scope>
    <source>
        <strain evidence="1">4Y35</strain>
    </source>
</reference>
<sequence>MRRELGWRAAILAVVAFFSLRVEAQQLEPRAYSASPVGTSFLSVGFSRSTGDVTFDPTIPVTNVNATLHFSTVGLSHTFGVFGRQTLFSAAIPYVWGNITGQVGEVSGKIYRSGLSDMVLRYSVNLHGSPAMSPKEFASYRQSYILATSITVQAPSGQYGSRKLINIGANRWAFKPEVGFSYPVRKLYLDLYAGAWLYTANSSFYPGTANRTQQPTTALQAHVSYNFRRALWAAFDATWYGGGAISTNGGPDNERQSNSRIGGTVSIPLRGQQSIKVAYSSGVTGTIGANLKTVTISWQKIWLH</sequence>
<dbReference type="EMBL" id="CP060394">
    <property type="protein sequence ID" value="QNI34274.1"/>
    <property type="molecule type" value="Genomic_DNA"/>
</dbReference>
<dbReference type="RefSeq" id="WP_186746318.1">
    <property type="nucleotide sequence ID" value="NZ_CP060394.1"/>
</dbReference>
<dbReference type="InterPro" id="IPR025737">
    <property type="entry name" value="FApF"/>
</dbReference>
<evidence type="ECO:0000313" key="1">
    <source>
        <dbReference type="EMBL" id="QNI34274.1"/>
    </source>
</evidence>
<evidence type="ECO:0000313" key="2">
    <source>
        <dbReference type="Proteomes" id="UP000515312"/>
    </source>
</evidence>
<accession>A0A7G8BP04</accession>
<dbReference type="AlphaFoldDB" id="A0A7G8BP04"/>
<organism evidence="1 2">
    <name type="scientific">Alloacidobacterium dinghuense</name>
    <dbReference type="NCBI Taxonomy" id="2763107"/>
    <lineage>
        <taxon>Bacteria</taxon>
        <taxon>Pseudomonadati</taxon>
        <taxon>Acidobacteriota</taxon>
        <taxon>Terriglobia</taxon>
        <taxon>Terriglobales</taxon>
        <taxon>Acidobacteriaceae</taxon>
        <taxon>Alloacidobacterium</taxon>
    </lineage>
</organism>
<dbReference type="Pfam" id="PF13557">
    <property type="entry name" value="Phenol_MetA_deg"/>
    <property type="match status" value="1"/>
</dbReference>
<gene>
    <name evidence="1" type="ORF">H7849_10485</name>
</gene>
<keyword evidence="2" id="KW-1185">Reference proteome</keyword>
<protein>
    <submittedName>
        <fullName evidence="1">Transporter</fullName>
    </submittedName>
</protein>